<dbReference type="Gene3D" id="1.10.287.830">
    <property type="entry name" value="putative peptidase helix hairpin domain like"/>
    <property type="match status" value="1"/>
</dbReference>
<dbReference type="GO" id="GO:0046872">
    <property type="term" value="F:metal ion binding"/>
    <property type="evidence" value="ECO:0007669"/>
    <property type="project" value="UniProtKB-UniRule"/>
</dbReference>
<evidence type="ECO:0000259" key="8">
    <source>
        <dbReference type="Pfam" id="PF08439"/>
    </source>
</evidence>
<comment type="function">
    <text evidence="6">Has oligopeptidase activity and degrades a variety of small bioactive peptides.</text>
</comment>
<dbReference type="Gene3D" id="1.20.140.70">
    <property type="entry name" value="Oligopeptidase f, N-terminal domain"/>
    <property type="match status" value="1"/>
</dbReference>
<dbReference type="InterPro" id="IPR042088">
    <property type="entry name" value="OligoPept_F_C"/>
</dbReference>
<dbReference type="Pfam" id="PF01432">
    <property type="entry name" value="Peptidase_M3"/>
    <property type="match status" value="1"/>
</dbReference>
<evidence type="ECO:0000313" key="9">
    <source>
        <dbReference type="EMBL" id="MDC7226862.1"/>
    </source>
</evidence>
<evidence type="ECO:0000256" key="4">
    <source>
        <dbReference type="ARBA" id="ARBA00022833"/>
    </source>
</evidence>
<evidence type="ECO:0000256" key="2">
    <source>
        <dbReference type="ARBA" id="ARBA00022723"/>
    </source>
</evidence>
<keyword evidence="1 6" id="KW-0645">Protease</keyword>
<dbReference type="InterPro" id="IPR013647">
    <property type="entry name" value="OligopepF_N_dom"/>
</dbReference>
<dbReference type="EC" id="3.4.24.-" evidence="6"/>
<evidence type="ECO:0000256" key="6">
    <source>
        <dbReference type="RuleBase" id="RU368091"/>
    </source>
</evidence>
<dbReference type="Proteomes" id="UP001221217">
    <property type="component" value="Unassembled WGS sequence"/>
</dbReference>
<evidence type="ECO:0000313" key="10">
    <source>
        <dbReference type="Proteomes" id="UP001221217"/>
    </source>
</evidence>
<dbReference type="GO" id="GO:0006518">
    <property type="term" value="P:peptide metabolic process"/>
    <property type="evidence" value="ECO:0007669"/>
    <property type="project" value="TreeGrafter"/>
</dbReference>
<protein>
    <recommendedName>
        <fullName evidence="6">Oligopeptidase F</fullName>
        <ecNumber evidence="6">3.4.24.-</ecNumber>
    </recommendedName>
</protein>
<gene>
    <name evidence="9" type="primary">pepF</name>
    <name evidence="9" type="ORF">PQJ61_08850</name>
</gene>
<dbReference type="SUPFAM" id="SSF55486">
    <property type="entry name" value="Metalloproteases ('zincins'), catalytic domain"/>
    <property type="match status" value="1"/>
</dbReference>
<comment type="cofactor">
    <cofactor evidence="6">
        <name>Zn(2+)</name>
        <dbReference type="ChEBI" id="CHEBI:29105"/>
    </cofactor>
    <text evidence="6">Binds 1 zinc ion.</text>
</comment>
<comment type="caution">
    <text evidence="9">The sequence shown here is derived from an EMBL/GenBank/DDBJ whole genome shotgun (WGS) entry which is preliminary data.</text>
</comment>
<keyword evidence="2 6" id="KW-0479">Metal-binding</keyword>
<keyword evidence="4 6" id="KW-0862">Zinc</keyword>
<keyword evidence="3 6" id="KW-0378">Hydrolase</keyword>
<dbReference type="PANTHER" id="PTHR11804:SF84">
    <property type="entry name" value="SACCHAROLYSIN"/>
    <property type="match status" value="1"/>
</dbReference>
<dbReference type="GO" id="GO:0006508">
    <property type="term" value="P:proteolysis"/>
    <property type="evidence" value="ECO:0007669"/>
    <property type="project" value="UniProtKB-KW"/>
</dbReference>
<dbReference type="NCBIfam" id="TIGR00181">
    <property type="entry name" value="pepF"/>
    <property type="match status" value="1"/>
</dbReference>
<feature type="domain" description="Oligopeptidase F N-terminal" evidence="8">
    <location>
        <begin position="114"/>
        <end position="182"/>
    </location>
</feature>
<dbReference type="AlphaFoldDB" id="A0AAJ1MJS0"/>
<comment type="similarity">
    <text evidence="6">Belongs to the peptidase M3B family.</text>
</comment>
<evidence type="ECO:0000256" key="5">
    <source>
        <dbReference type="ARBA" id="ARBA00023049"/>
    </source>
</evidence>
<keyword evidence="5 6" id="KW-0482">Metalloprotease</keyword>
<reference evidence="9 10" key="1">
    <citation type="submission" date="2022-12" db="EMBL/GenBank/DDBJ databases">
        <title>Metagenome assembled genome from gulf of manar.</title>
        <authorList>
            <person name="Kohli P."/>
            <person name="Pk S."/>
            <person name="Venkata Ramana C."/>
            <person name="Sasikala C."/>
        </authorList>
    </citation>
    <scope>NUCLEOTIDE SEQUENCE [LARGE SCALE GENOMIC DNA]</scope>
    <source>
        <strain evidence="9">JB008</strain>
    </source>
</reference>
<proteinExistence type="inferred from homology"/>
<dbReference type="EMBL" id="JAQQAL010000018">
    <property type="protein sequence ID" value="MDC7226862.1"/>
    <property type="molecule type" value="Genomic_DNA"/>
</dbReference>
<dbReference type="Gene3D" id="1.10.1370.20">
    <property type="entry name" value="Oligoendopeptidase f, C-terminal domain"/>
    <property type="match status" value="1"/>
</dbReference>
<dbReference type="GO" id="GO:0004222">
    <property type="term" value="F:metalloendopeptidase activity"/>
    <property type="evidence" value="ECO:0007669"/>
    <property type="project" value="UniProtKB-UniRule"/>
</dbReference>
<evidence type="ECO:0000256" key="3">
    <source>
        <dbReference type="ARBA" id="ARBA00022801"/>
    </source>
</evidence>
<sequence>MNSIPERKDVKKEDKWDLSKLYPGDKEWEEGLVQLNEYIPGIEKFRGTLGSSSASLKACLEYMNEIELLDERLGYYAHLRLNEDEGSGENQERFARYMSIATNLAAATSWQTPEIQAIDSKKMEEFLADESLAEYRITLNKILRFKPHVLSENEEKLLAMQAEANQTANKTFSALTNVDMDFGTIKTKDGEVPLTQSTFAAFLINPDRKLREKAYFQFYKGFETHKNTIASLYAGSVHLDIYRSRVRNYESSRAAALFPDKVEEKVYDNLVDTIGKNLPALHKYYKLRRAALGLDKLAHYDVYAPLVSDVQVKHSYNEAVDVIIKALAPLGEEYCTTLKGGLTGGWVDRYENKGKRSGAFSAGSYVGDPYILINYKEDVLRDVFTLAHEGGHSMHSWYSVKNNPFQHYNYTIFEAEVASTFNEQLLAKYLLEHAEDDSMRAYLIGKQVDDIIATIFRQTMFAEFEHLAHRMVEEGQPLSVESVRKLYRSLLEKYFGSEVELFAESDLEGLRIPHFYRAFYVYKYSTGLAAAIALSTKVLNGDEQDRLDYLGFLKSGGSKYPLESLAAAGVDMSTPEPVEAAMRRFAELTSELEKLLVKA</sequence>
<dbReference type="InterPro" id="IPR001567">
    <property type="entry name" value="Pept_M3A_M3B_dom"/>
</dbReference>
<organism evidence="9 10">
    <name type="scientific">Candidatus Thalassospirochaeta sargassi</name>
    <dbReference type="NCBI Taxonomy" id="3119039"/>
    <lineage>
        <taxon>Bacteria</taxon>
        <taxon>Pseudomonadati</taxon>
        <taxon>Spirochaetota</taxon>
        <taxon>Spirochaetia</taxon>
        <taxon>Spirochaetales</taxon>
        <taxon>Spirochaetaceae</taxon>
        <taxon>Candidatus Thalassospirochaeta</taxon>
    </lineage>
</organism>
<dbReference type="CDD" id="cd09608">
    <property type="entry name" value="M3B_PepF"/>
    <property type="match status" value="1"/>
</dbReference>
<name>A0AAJ1MJS0_9SPIO</name>
<dbReference type="InterPro" id="IPR004438">
    <property type="entry name" value="Peptidase_M3B"/>
</dbReference>
<dbReference type="PANTHER" id="PTHR11804">
    <property type="entry name" value="PROTEASE M3 THIMET OLIGOPEPTIDASE-RELATED"/>
    <property type="match status" value="1"/>
</dbReference>
<feature type="domain" description="Peptidase M3A/M3B catalytic" evidence="7">
    <location>
        <begin position="205"/>
        <end position="583"/>
    </location>
</feature>
<accession>A0AAJ1MJS0</accession>
<evidence type="ECO:0000256" key="1">
    <source>
        <dbReference type="ARBA" id="ARBA00022670"/>
    </source>
</evidence>
<dbReference type="InterPro" id="IPR045090">
    <property type="entry name" value="Pept_M3A_M3B"/>
</dbReference>
<evidence type="ECO:0000259" key="7">
    <source>
        <dbReference type="Pfam" id="PF01432"/>
    </source>
</evidence>
<dbReference type="Pfam" id="PF08439">
    <property type="entry name" value="Peptidase_M3_N"/>
    <property type="match status" value="1"/>
</dbReference>